<feature type="region of interest" description="Disordered" evidence="1">
    <location>
        <begin position="396"/>
        <end position="420"/>
    </location>
</feature>
<keyword evidence="5" id="KW-1185">Reference proteome</keyword>
<dbReference type="InterPro" id="IPR003779">
    <property type="entry name" value="CMD-like"/>
</dbReference>
<proteinExistence type="predicted"/>
<dbReference type="InterPro" id="IPR052512">
    <property type="entry name" value="4CMD/NDH-1_regulator"/>
</dbReference>
<dbReference type="Gene3D" id="1.20.1290.10">
    <property type="entry name" value="AhpD-like"/>
    <property type="match status" value="1"/>
</dbReference>
<evidence type="ECO:0000259" key="2">
    <source>
        <dbReference type="Pfam" id="PF00561"/>
    </source>
</evidence>
<sequence length="420" mass="43895">MSAPAPGLLHHQLDEPLPATAGTPTLLLLGSLGSPLQVWAPQVAVLARRFRVLRLDLPGHGSSPAPEGPYALDDLVDAVVATLDALDAPPVHVAGVSLGGMVAMRLAAREPRRVRSLVLFCTSARLGPAQAWRERAQLVRESGTAAVAETVVGRWLTPAFARRHPDLVASLRAMVEGTDDTGYAGCCEAVAAMDLTGDLPRIDVPVLAVAGADDPATPPEHLRAIADAVPSARLEVVADAAHVLPLEHPETATQLITGHVLAVEGGSPRGLPRTDAERHAAGMRTRREVLGDAHVDAAVAGTTAFTAGFQDFITRYAWGDLWQRPGLDRRSRSMVTLAVLTTLGQEHELGMHVRAALRNGLTAAEIGEVLQHCAVYAGVPAANRAFALAQQILDGEPSRGTAPGAAGPPGAGGAETEEER</sequence>
<evidence type="ECO:0000256" key="1">
    <source>
        <dbReference type="SAM" id="MobiDB-lite"/>
    </source>
</evidence>
<reference evidence="4 5" key="1">
    <citation type="submission" date="2018-02" db="EMBL/GenBank/DDBJ databases">
        <title>Genomic Encyclopedia of Archaeal and Bacterial Type Strains, Phase II (KMG-II): from individual species to whole genera.</title>
        <authorList>
            <person name="Goeker M."/>
        </authorList>
    </citation>
    <scope>NUCLEOTIDE SEQUENCE [LARGE SCALE GENOMIC DNA]</scope>
    <source>
        <strain evidence="4 5">DSM 22857</strain>
    </source>
</reference>
<dbReference type="PANTHER" id="PTHR33570:SF2">
    <property type="entry name" value="CARBOXYMUCONOLACTONE DECARBOXYLASE-LIKE DOMAIN-CONTAINING PROTEIN"/>
    <property type="match status" value="1"/>
</dbReference>
<dbReference type="PANTHER" id="PTHR33570">
    <property type="entry name" value="4-CARBOXYMUCONOLACTONE DECARBOXYLASE FAMILY PROTEIN"/>
    <property type="match status" value="1"/>
</dbReference>
<dbReference type="RefSeq" id="WP_104432401.1">
    <property type="nucleotide sequence ID" value="NZ_PTJD01000005.1"/>
</dbReference>
<evidence type="ECO:0000313" key="4">
    <source>
        <dbReference type="EMBL" id="PPK96015.1"/>
    </source>
</evidence>
<organism evidence="4 5">
    <name type="scientific">Kineococcus xinjiangensis</name>
    <dbReference type="NCBI Taxonomy" id="512762"/>
    <lineage>
        <taxon>Bacteria</taxon>
        <taxon>Bacillati</taxon>
        <taxon>Actinomycetota</taxon>
        <taxon>Actinomycetes</taxon>
        <taxon>Kineosporiales</taxon>
        <taxon>Kineosporiaceae</taxon>
        <taxon>Kineococcus</taxon>
    </lineage>
</organism>
<dbReference type="Gene3D" id="3.40.50.1820">
    <property type="entry name" value="alpha/beta hydrolase"/>
    <property type="match status" value="1"/>
</dbReference>
<feature type="domain" description="Carboxymuconolactone decarboxylase-like" evidence="3">
    <location>
        <begin position="309"/>
        <end position="390"/>
    </location>
</feature>
<evidence type="ECO:0000259" key="3">
    <source>
        <dbReference type="Pfam" id="PF02627"/>
    </source>
</evidence>
<dbReference type="NCBIfam" id="TIGR02425">
    <property type="entry name" value="decarb_PcaC"/>
    <property type="match status" value="1"/>
</dbReference>
<protein>
    <submittedName>
        <fullName evidence="4">3-oxoadipate enol-lactonase/4-carboxymuconolactone decarboxylase</fullName>
    </submittedName>
</protein>
<dbReference type="SUPFAM" id="SSF69118">
    <property type="entry name" value="AhpD-like"/>
    <property type="match status" value="1"/>
</dbReference>
<dbReference type="Proteomes" id="UP000239485">
    <property type="component" value="Unassembled WGS sequence"/>
</dbReference>
<dbReference type="GO" id="GO:0051920">
    <property type="term" value="F:peroxiredoxin activity"/>
    <property type="evidence" value="ECO:0007669"/>
    <property type="project" value="InterPro"/>
</dbReference>
<dbReference type="InterPro" id="IPR029032">
    <property type="entry name" value="AhpD-like"/>
</dbReference>
<dbReference type="PRINTS" id="PR00111">
    <property type="entry name" value="ABHYDROLASE"/>
</dbReference>
<comment type="caution">
    <text evidence="4">The sequence shown here is derived from an EMBL/GenBank/DDBJ whole genome shotgun (WGS) entry which is preliminary data.</text>
</comment>
<dbReference type="GO" id="GO:0042952">
    <property type="term" value="P:beta-ketoadipate pathway"/>
    <property type="evidence" value="ECO:0007669"/>
    <property type="project" value="InterPro"/>
</dbReference>
<feature type="domain" description="AB hydrolase-1" evidence="2">
    <location>
        <begin position="24"/>
        <end position="249"/>
    </location>
</feature>
<dbReference type="AlphaFoldDB" id="A0A2S6IPB8"/>
<evidence type="ECO:0000313" key="5">
    <source>
        <dbReference type="Proteomes" id="UP000239485"/>
    </source>
</evidence>
<dbReference type="Pfam" id="PF00561">
    <property type="entry name" value="Abhydrolase_1"/>
    <property type="match status" value="1"/>
</dbReference>
<accession>A0A2S6IPB8</accession>
<dbReference type="InterPro" id="IPR029058">
    <property type="entry name" value="AB_hydrolase_fold"/>
</dbReference>
<dbReference type="InterPro" id="IPR026968">
    <property type="entry name" value="PcaD/CatD"/>
</dbReference>
<dbReference type="GO" id="GO:0047570">
    <property type="term" value="F:3-oxoadipate enol-lactonase activity"/>
    <property type="evidence" value="ECO:0007669"/>
    <property type="project" value="InterPro"/>
</dbReference>
<dbReference type="OrthoDB" id="9802489at2"/>
<dbReference type="SUPFAM" id="SSF53474">
    <property type="entry name" value="alpha/beta-Hydrolases"/>
    <property type="match status" value="1"/>
</dbReference>
<name>A0A2S6IPB8_9ACTN</name>
<dbReference type="NCBIfam" id="TIGR02427">
    <property type="entry name" value="protocat_pcaD"/>
    <property type="match status" value="1"/>
</dbReference>
<dbReference type="InterPro" id="IPR012788">
    <property type="entry name" value="Decarb_PcaC"/>
</dbReference>
<dbReference type="Pfam" id="PF02627">
    <property type="entry name" value="CMD"/>
    <property type="match status" value="1"/>
</dbReference>
<gene>
    <name evidence="4" type="ORF">CLV92_105115</name>
</gene>
<dbReference type="EMBL" id="PTJD01000005">
    <property type="protein sequence ID" value="PPK96015.1"/>
    <property type="molecule type" value="Genomic_DNA"/>
</dbReference>
<dbReference type="InterPro" id="IPR000073">
    <property type="entry name" value="AB_hydrolase_1"/>
</dbReference>